<gene>
    <name evidence="2" type="ORF">RMAR00112_LOCUS17196</name>
</gene>
<dbReference type="Pfam" id="PF14778">
    <property type="entry name" value="ODR4-like"/>
    <property type="match status" value="1"/>
</dbReference>
<reference evidence="2" key="1">
    <citation type="submission" date="2021-01" db="EMBL/GenBank/DDBJ databases">
        <authorList>
            <person name="Corre E."/>
            <person name="Pelletier E."/>
            <person name="Niang G."/>
            <person name="Scheremetjew M."/>
            <person name="Finn R."/>
            <person name="Kale V."/>
            <person name="Holt S."/>
            <person name="Cochrane G."/>
            <person name="Meng A."/>
            <person name="Brown T."/>
            <person name="Cohen L."/>
        </authorList>
    </citation>
    <scope>NUCLEOTIDE SEQUENCE</scope>
    <source>
        <strain evidence="2">CCMP 769</strain>
    </source>
</reference>
<keyword evidence="1" id="KW-1133">Transmembrane helix</keyword>
<evidence type="ECO:0000256" key="1">
    <source>
        <dbReference type="SAM" id="Phobius"/>
    </source>
</evidence>
<organism evidence="2">
    <name type="scientific">Rhodosorus marinus</name>
    <dbReference type="NCBI Taxonomy" id="101924"/>
    <lineage>
        <taxon>Eukaryota</taxon>
        <taxon>Rhodophyta</taxon>
        <taxon>Stylonematophyceae</taxon>
        <taxon>Stylonematales</taxon>
        <taxon>Stylonemataceae</taxon>
        <taxon>Rhodosorus</taxon>
    </lineage>
</organism>
<evidence type="ECO:0000313" key="2">
    <source>
        <dbReference type="EMBL" id="CAE0049198.1"/>
    </source>
</evidence>
<proteinExistence type="predicted"/>
<accession>A0A7S3EEJ4</accession>
<dbReference type="AlphaFoldDB" id="A0A7S3EEJ4"/>
<feature type="transmembrane region" description="Helical" evidence="1">
    <location>
        <begin position="236"/>
        <end position="254"/>
    </location>
</feature>
<keyword evidence="1" id="KW-0472">Membrane</keyword>
<sequence>MTRIDQQTITNVLDMFVRVNANTRVSILADHFNALVDVVSDAYEDSPAALMDGKQIFSGISTTWTSSDLRLLLPSKSVGTTRKISKQFCNVNGEVALNSVVEKSCSAVDLTKALKQDLRRSLITRLDRMVSEESAEEEQCGYLAARCTGSLDGLSVPISEYLSPYDELDDVTDRIEFLFSRRVANGGMKMMERRELAKFTAEGAVDGAEQSVGSRNAQLPSKVSSTAAGGGLSTPLLAASLVLIVVGAVIAYVLSRT</sequence>
<dbReference type="EMBL" id="HBHW01022445">
    <property type="protein sequence ID" value="CAE0049198.1"/>
    <property type="molecule type" value="Transcribed_RNA"/>
</dbReference>
<name>A0A7S3EEJ4_9RHOD</name>
<protein>
    <submittedName>
        <fullName evidence="2">Uncharacterized protein</fullName>
    </submittedName>
</protein>
<dbReference type="InterPro" id="IPR029454">
    <property type="entry name" value="ODR-4-like"/>
</dbReference>
<keyword evidence="1" id="KW-0812">Transmembrane</keyword>